<dbReference type="RefSeq" id="WP_073600115.1">
    <property type="nucleotide sequence ID" value="NZ_MRCB01000015.1"/>
</dbReference>
<dbReference type="PROSITE" id="PS50885">
    <property type="entry name" value="HAMP"/>
    <property type="match status" value="1"/>
</dbReference>
<keyword evidence="4" id="KW-0418">Kinase</keyword>
<dbReference type="Proteomes" id="UP000186868">
    <property type="component" value="Unassembled WGS sequence"/>
</dbReference>
<organism evidence="4 5">
    <name type="scientific">Hydrococcus rivularis NIES-593</name>
    <dbReference type="NCBI Taxonomy" id="1921803"/>
    <lineage>
        <taxon>Bacteria</taxon>
        <taxon>Bacillati</taxon>
        <taxon>Cyanobacteriota</taxon>
        <taxon>Cyanophyceae</taxon>
        <taxon>Pleurocapsales</taxon>
        <taxon>Hydrococcaceae</taxon>
        <taxon>Hydrococcus</taxon>
    </lineage>
</organism>
<accession>A0A1U7HF66</accession>
<dbReference type="GO" id="GO:0007165">
    <property type="term" value="P:signal transduction"/>
    <property type="evidence" value="ECO:0007669"/>
    <property type="project" value="InterPro"/>
</dbReference>
<dbReference type="Pfam" id="PF11845">
    <property type="entry name" value="Tll0287-like"/>
    <property type="match status" value="1"/>
</dbReference>
<feature type="domain" description="HAMP" evidence="3">
    <location>
        <begin position="241"/>
        <end position="304"/>
    </location>
</feature>
<feature type="transmembrane region" description="Helical" evidence="2">
    <location>
        <begin position="215"/>
        <end position="239"/>
    </location>
</feature>
<dbReference type="Pfam" id="PF00672">
    <property type="entry name" value="HAMP"/>
    <property type="match status" value="1"/>
</dbReference>
<comment type="caution">
    <text evidence="4">The sequence shown here is derived from an EMBL/GenBank/DDBJ whole genome shotgun (WGS) entry which is preliminary data.</text>
</comment>
<keyword evidence="1" id="KW-0175">Coiled coil</keyword>
<evidence type="ECO:0000256" key="1">
    <source>
        <dbReference type="SAM" id="Coils"/>
    </source>
</evidence>
<keyword evidence="2" id="KW-1133">Transmembrane helix</keyword>
<sequence>MFKNLKLATKFTLFLLLVLLGGISVSGIALSEALEHRAKDEIDYRAQVLIQMVNSIRDYTNTHINPLLTPSLETQPEFIPEAIPSFAAREIFEKFRNNKEDKNYFYKDATLNPTNLRDKADEFEISIIEQFRANPELKTLSGYRNLLAERLYYSARPFAIKQPSCLRCHSTPEIAPKSQLETYGTENGFGWKLDEIIGSQIIYVPASQVFENTRLTFSLVIAIFIAIFTAVILLINFLLKKNVIQPIKPMARLAQQLGNDTADAEGEPEIDLGKLTAIAKRSDELGQLGRVFQRMAHEVRDREQRLRQQVQALRIEIDQTKIRHQVNEIADNTYFQKLQQEAKDIRGKWKDSDEKE</sequence>
<dbReference type="OrthoDB" id="510512at2"/>
<name>A0A1U7HF66_9CYAN</name>
<dbReference type="GO" id="GO:0016301">
    <property type="term" value="F:kinase activity"/>
    <property type="evidence" value="ECO:0007669"/>
    <property type="project" value="UniProtKB-KW"/>
</dbReference>
<keyword evidence="2" id="KW-0812">Transmembrane</keyword>
<evidence type="ECO:0000256" key="2">
    <source>
        <dbReference type="SAM" id="Phobius"/>
    </source>
</evidence>
<dbReference type="InterPro" id="IPR021796">
    <property type="entry name" value="Tll0287-like_dom"/>
</dbReference>
<dbReference type="EMBL" id="MRCB01000015">
    <property type="protein sequence ID" value="OKH22242.1"/>
    <property type="molecule type" value="Genomic_DNA"/>
</dbReference>
<reference evidence="4 5" key="1">
    <citation type="submission" date="2016-11" db="EMBL/GenBank/DDBJ databases">
        <title>Draft Genome Sequences of Nine Cyanobacterial Strains from Diverse Habitats.</title>
        <authorList>
            <person name="Zhu T."/>
            <person name="Hou S."/>
            <person name="Lu X."/>
            <person name="Hess W.R."/>
        </authorList>
    </citation>
    <scope>NUCLEOTIDE SEQUENCE [LARGE SCALE GENOMIC DNA]</scope>
    <source>
        <strain evidence="4 5">NIES-593</strain>
    </source>
</reference>
<dbReference type="InterPro" id="IPR003660">
    <property type="entry name" value="HAMP_dom"/>
</dbReference>
<evidence type="ECO:0000313" key="4">
    <source>
        <dbReference type="EMBL" id="OKH22242.1"/>
    </source>
</evidence>
<evidence type="ECO:0000313" key="5">
    <source>
        <dbReference type="Proteomes" id="UP000186868"/>
    </source>
</evidence>
<evidence type="ECO:0000259" key="3">
    <source>
        <dbReference type="PROSITE" id="PS50885"/>
    </source>
</evidence>
<dbReference type="GO" id="GO:0016020">
    <property type="term" value="C:membrane"/>
    <property type="evidence" value="ECO:0007669"/>
    <property type="project" value="InterPro"/>
</dbReference>
<dbReference type="Gene3D" id="6.10.340.10">
    <property type="match status" value="1"/>
</dbReference>
<protein>
    <submittedName>
        <fullName evidence="4">Histidine kinase</fullName>
    </submittedName>
</protein>
<dbReference type="SMART" id="SM00304">
    <property type="entry name" value="HAMP"/>
    <property type="match status" value="1"/>
</dbReference>
<keyword evidence="4" id="KW-0808">Transferase</keyword>
<keyword evidence="5" id="KW-1185">Reference proteome</keyword>
<gene>
    <name evidence="4" type="ORF">NIES593_13685</name>
</gene>
<dbReference type="CDD" id="cd06225">
    <property type="entry name" value="HAMP"/>
    <property type="match status" value="1"/>
</dbReference>
<proteinExistence type="predicted"/>
<feature type="coiled-coil region" evidence="1">
    <location>
        <begin position="296"/>
        <end position="323"/>
    </location>
</feature>
<keyword evidence="2" id="KW-0472">Membrane</keyword>
<dbReference type="STRING" id="1921803.NIES593_13685"/>
<dbReference type="AlphaFoldDB" id="A0A1U7HF66"/>